<protein>
    <submittedName>
        <fullName evidence="1">Uncharacterized protein</fullName>
    </submittedName>
</protein>
<dbReference type="AlphaFoldDB" id="A0A7J0GRH5"/>
<evidence type="ECO:0000313" key="2">
    <source>
        <dbReference type="Proteomes" id="UP000585474"/>
    </source>
</evidence>
<gene>
    <name evidence="1" type="ORF">Acr_23g0018000</name>
</gene>
<evidence type="ECO:0000313" key="1">
    <source>
        <dbReference type="EMBL" id="GFZ13415.1"/>
    </source>
</evidence>
<organism evidence="1 2">
    <name type="scientific">Actinidia rufa</name>
    <dbReference type="NCBI Taxonomy" id="165716"/>
    <lineage>
        <taxon>Eukaryota</taxon>
        <taxon>Viridiplantae</taxon>
        <taxon>Streptophyta</taxon>
        <taxon>Embryophyta</taxon>
        <taxon>Tracheophyta</taxon>
        <taxon>Spermatophyta</taxon>
        <taxon>Magnoliopsida</taxon>
        <taxon>eudicotyledons</taxon>
        <taxon>Gunneridae</taxon>
        <taxon>Pentapetalae</taxon>
        <taxon>asterids</taxon>
        <taxon>Ericales</taxon>
        <taxon>Actinidiaceae</taxon>
        <taxon>Actinidia</taxon>
    </lineage>
</organism>
<comment type="caution">
    <text evidence="1">The sequence shown here is derived from an EMBL/GenBank/DDBJ whole genome shotgun (WGS) entry which is preliminary data.</text>
</comment>
<dbReference type="EMBL" id="BJWL01000023">
    <property type="protein sequence ID" value="GFZ13415.1"/>
    <property type="molecule type" value="Genomic_DNA"/>
</dbReference>
<name>A0A7J0GRH5_9ERIC</name>
<keyword evidence="2" id="KW-1185">Reference proteome</keyword>
<sequence>MEELLLVYRLLGSLNQGRLKSSSAKTHFLLLRLHRPSILVPRKNPLKGHSKSNLFHAVLPKLNLRRTSPPPSPASSLSSSSFLVTVLFCAIFSIYSSKYTRTGPPFERKINLLIRGYTRKMNMDHLFQHCALGTARGANGRSHGWLLFKCNQGTAQRIYLN</sequence>
<dbReference type="Proteomes" id="UP000585474">
    <property type="component" value="Unassembled WGS sequence"/>
</dbReference>
<accession>A0A7J0GRH5</accession>
<proteinExistence type="predicted"/>
<reference evidence="1 2" key="1">
    <citation type="submission" date="2019-07" db="EMBL/GenBank/DDBJ databases">
        <title>De Novo Assembly of kiwifruit Actinidia rufa.</title>
        <authorList>
            <person name="Sugita-Konishi S."/>
            <person name="Sato K."/>
            <person name="Mori E."/>
            <person name="Abe Y."/>
            <person name="Kisaki G."/>
            <person name="Hamano K."/>
            <person name="Suezawa K."/>
            <person name="Otani M."/>
            <person name="Fukuda T."/>
            <person name="Manabe T."/>
            <person name="Gomi K."/>
            <person name="Tabuchi M."/>
            <person name="Akimitsu K."/>
            <person name="Kataoka I."/>
        </authorList>
    </citation>
    <scope>NUCLEOTIDE SEQUENCE [LARGE SCALE GENOMIC DNA]</scope>
    <source>
        <strain evidence="2">cv. Fuchu</strain>
    </source>
</reference>